<dbReference type="InterPro" id="IPR011042">
    <property type="entry name" value="6-blade_b-propeller_TolB-like"/>
</dbReference>
<reference evidence="6" key="1">
    <citation type="submission" date="2021-02" db="EMBL/GenBank/DDBJ databases">
        <authorList>
            <person name="Nowell W R."/>
        </authorList>
    </citation>
    <scope>NUCLEOTIDE SEQUENCE</scope>
</reference>
<sequence length="492" mass="54507">MFHLSLVNLFVLVNSEVCTKTDPYGRCSTNSACGCFPMAGAQNAGVCAFLWKFCSQLIPCESSQDCSQPDHICVHHHRCNHRPVCYPLLMANEAICPPISPITSTTTTQILETTTTSIKLNNWEQNGQTVAGGNQKGDNLNQLYAAQGIFIDQNNDLFVADTQNNRIMKWKPNATEGTIVAGGNETGKGIAKLNRPTDIIVVSQDNSLIIADWGNWQVVQWFNQTYQEVLIQNIICHSVKIDKYGFLYASDLNNHEVRRWKMGDVKGKKGTVVAGGNGIGSDSKHLNKPTFIFVDDEQSVYVSDWGNHRVMKWGKDARYGILVAGGYGKGSRLSQLDSPSGLFVDHAGHTYIADYNNHRVNKPTFIFVDDEQSVYVSDWGNHRVMKWGKDARYGILVAGGYGKGSRLSQLDSPSGLFVDHAGHTYIADYNNHRVVRWSQGKREGELIVGGNGIGNQSNQLNIASGVTFDVEGNLYVTDYFNHRVQKFGLISQ</sequence>
<name>A0A814T3M1_ADIRI</name>
<evidence type="ECO:0000313" key="7">
    <source>
        <dbReference type="Proteomes" id="UP000663852"/>
    </source>
</evidence>
<dbReference type="PROSITE" id="PS51125">
    <property type="entry name" value="NHL"/>
    <property type="match status" value="2"/>
</dbReference>
<evidence type="ECO:0000256" key="4">
    <source>
        <dbReference type="PROSITE-ProRule" id="PRU00504"/>
    </source>
</evidence>
<accession>A0A814T3M1</accession>
<evidence type="ECO:0000256" key="1">
    <source>
        <dbReference type="ARBA" id="ARBA00022729"/>
    </source>
</evidence>
<proteinExistence type="predicted"/>
<protein>
    <submittedName>
        <fullName evidence="6">Uncharacterized protein</fullName>
    </submittedName>
</protein>
<evidence type="ECO:0000256" key="5">
    <source>
        <dbReference type="SAM" id="SignalP"/>
    </source>
</evidence>
<organism evidence="6 7">
    <name type="scientific">Adineta ricciae</name>
    <name type="common">Rotifer</name>
    <dbReference type="NCBI Taxonomy" id="249248"/>
    <lineage>
        <taxon>Eukaryota</taxon>
        <taxon>Metazoa</taxon>
        <taxon>Spiralia</taxon>
        <taxon>Gnathifera</taxon>
        <taxon>Rotifera</taxon>
        <taxon>Eurotatoria</taxon>
        <taxon>Bdelloidea</taxon>
        <taxon>Adinetida</taxon>
        <taxon>Adinetidae</taxon>
        <taxon>Adineta</taxon>
    </lineage>
</organism>
<evidence type="ECO:0000313" key="6">
    <source>
        <dbReference type="EMBL" id="CAF1154179.1"/>
    </source>
</evidence>
<evidence type="ECO:0000256" key="2">
    <source>
        <dbReference type="ARBA" id="ARBA00022737"/>
    </source>
</evidence>
<dbReference type="GO" id="GO:0005576">
    <property type="term" value="C:extracellular region"/>
    <property type="evidence" value="ECO:0007669"/>
    <property type="project" value="TreeGrafter"/>
</dbReference>
<dbReference type="SUPFAM" id="SSF101898">
    <property type="entry name" value="NHL repeat"/>
    <property type="match status" value="2"/>
</dbReference>
<feature type="repeat" description="NHL" evidence="4">
    <location>
        <begin position="459"/>
        <end position="490"/>
    </location>
</feature>
<comment type="caution">
    <text evidence="6">The sequence shown here is derived from an EMBL/GenBank/DDBJ whole genome shotgun (WGS) entry which is preliminary data.</text>
</comment>
<gene>
    <name evidence="6" type="ORF">EDS130_LOCUS22776</name>
</gene>
<dbReference type="Pfam" id="PF01436">
    <property type="entry name" value="NHL"/>
    <property type="match status" value="1"/>
</dbReference>
<dbReference type="CDD" id="cd05819">
    <property type="entry name" value="NHL"/>
    <property type="match status" value="1"/>
</dbReference>
<dbReference type="EMBL" id="CAJNOJ010000121">
    <property type="protein sequence ID" value="CAF1154179.1"/>
    <property type="molecule type" value="Genomic_DNA"/>
</dbReference>
<dbReference type="InterPro" id="IPR001258">
    <property type="entry name" value="NHL_repeat"/>
</dbReference>
<feature type="repeat" description="NHL" evidence="4">
    <location>
        <begin position="279"/>
        <end position="316"/>
    </location>
</feature>
<feature type="chain" id="PRO_5032695629" evidence="5">
    <location>
        <begin position="16"/>
        <end position="492"/>
    </location>
</feature>
<keyword evidence="3" id="KW-0325">Glycoprotein</keyword>
<evidence type="ECO:0000256" key="3">
    <source>
        <dbReference type="ARBA" id="ARBA00023180"/>
    </source>
</evidence>
<keyword evidence="2" id="KW-0677">Repeat</keyword>
<dbReference type="Gene3D" id="2.120.10.30">
    <property type="entry name" value="TolB, C-terminal domain"/>
    <property type="match status" value="4"/>
</dbReference>
<keyword evidence="1 5" id="KW-0732">Signal</keyword>
<dbReference type="PANTHER" id="PTHR10680">
    <property type="entry name" value="PEPTIDYL-GLYCINE ALPHA-AMIDATING MONOOXYGENASE"/>
    <property type="match status" value="1"/>
</dbReference>
<dbReference type="PANTHER" id="PTHR10680:SF28">
    <property type="entry name" value="SMP-30_GLUCONOLACTONASE_LRE-LIKE REGION DOMAIN-CONTAINING PROTEIN"/>
    <property type="match status" value="1"/>
</dbReference>
<dbReference type="Proteomes" id="UP000663852">
    <property type="component" value="Unassembled WGS sequence"/>
</dbReference>
<dbReference type="AlphaFoldDB" id="A0A814T3M1"/>
<dbReference type="OrthoDB" id="273823at2759"/>
<feature type="signal peptide" evidence="5">
    <location>
        <begin position="1"/>
        <end position="15"/>
    </location>
</feature>